<dbReference type="InterPro" id="IPR016181">
    <property type="entry name" value="Acyl_CoA_acyltransferase"/>
</dbReference>
<dbReference type="SUPFAM" id="SSF55729">
    <property type="entry name" value="Acyl-CoA N-acyltransferases (Nat)"/>
    <property type="match status" value="1"/>
</dbReference>
<organism evidence="3 4">
    <name type="scientific">Methyloceanibacter stevinii</name>
    <dbReference type="NCBI Taxonomy" id="1774970"/>
    <lineage>
        <taxon>Bacteria</taxon>
        <taxon>Pseudomonadati</taxon>
        <taxon>Pseudomonadota</taxon>
        <taxon>Alphaproteobacteria</taxon>
        <taxon>Hyphomicrobiales</taxon>
        <taxon>Hyphomicrobiaceae</taxon>
        <taxon>Methyloceanibacter</taxon>
    </lineage>
</organism>
<dbReference type="AlphaFoldDB" id="A0A1E3VUH8"/>
<dbReference type="InterPro" id="IPR011990">
    <property type="entry name" value="TPR-like_helical_dom_sf"/>
</dbReference>
<dbReference type="Pfam" id="PF13432">
    <property type="entry name" value="TPR_16"/>
    <property type="match status" value="1"/>
</dbReference>
<dbReference type="EMBL" id="LPWE01000002">
    <property type="protein sequence ID" value="ODR97182.1"/>
    <property type="molecule type" value="Genomic_DNA"/>
</dbReference>
<reference evidence="3 4" key="1">
    <citation type="journal article" date="2016" name="Environ. Microbiol.">
        <title>New Methyloceanibacter diversity from North Sea sediments includes methanotroph containing solely the soluble methane monooxygenase.</title>
        <authorList>
            <person name="Vekeman B."/>
            <person name="Kerckhof F.M."/>
            <person name="Cremers G."/>
            <person name="de Vos P."/>
            <person name="Vandamme P."/>
            <person name="Boon N."/>
            <person name="Op den Camp H.J."/>
            <person name="Heylen K."/>
        </authorList>
    </citation>
    <scope>NUCLEOTIDE SEQUENCE [LARGE SCALE GENOMIC DNA]</scope>
    <source>
        <strain evidence="3 4">R-67176</strain>
    </source>
</reference>
<comment type="caution">
    <text evidence="3">The sequence shown here is derived from an EMBL/GenBank/DDBJ whole genome shotgun (WGS) entry which is preliminary data.</text>
</comment>
<dbReference type="InterPro" id="IPR019734">
    <property type="entry name" value="TPR_rpt"/>
</dbReference>
<feature type="domain" description="BioF2-like acetyltransferase" evidence="2">
    <location>
        <begin position="46"/>
        <end position="191"/>
    </location>
</feature>
<keyword evidence="1" id="KW-0802">TPR repeat</keyword>
<evidence type="ECO:0000259" key="2">
    <source>
        <dbReference type="Pfam" id="PF13480"/>
    </source>
</evidence>
<dbReference type="Pfam" id="PF13480">
    <property type="entry name" value="Acetyltransf_6"/>
    <property type="match status" value="1"/>
</dbReference>
<sequence length="363" mass="41285">MRSLPAKNFRRIEVPAFNKRDNVNNLVCPYISLPDSWDAYLSGLGSNTRQKMRRFLRKVDEGTEYRITVASAETFDRDLDILLNFWRIKWTQRKGDRLPGLVRANRGMFQACFDEGALFLPIMWQGDRPLGALATLVDHQKKAFLFSMAGRDETVRTPVPSGVALHAYSLRHAIENGIATYDFLRGNEEYKYMFGVDELVLQNLVITAPGNRNIGGKLDPRCVLRVLQMAMRLHKANNLFDAERGYRQVLDVTPRSPAALYGCGQLLMRKRDYRGAQQMFRKLVSIKPDADNAWLRLGLAFEAERRFADAAKTYRRFLQLKPSNAEAYSRLAQVLFALGKTGEADSAFQAASTLQREPSALVH</sequence>
<dbReference type="STRING" id="1774970.AUC70_13025"/>
<evidence type="ECO:0000256" key="1">
    <source>
        <dbReference type="PROSITE-ProRule" id="PRU00339"/>
    </source>
</evidence>
<evidence type="ECO:0000313" key="3">
    <source>
        <dbReference type="EMBL" id="ODR97182.1"/>
    </source>
</evidence>
<name>A0A1E3VUH8_9HYPH</name>
<dbReference type="InterPro" id="IPR038740">
    <property type="entry name" value="BioF2-like_GNAT_dom"/>
</dbReference>
<dbReference type="GO" id="GO:0035269">
    <property type="term" value="P:protein O-linked glycosylation via mannose"/>
    <property type="evidence" value="ECO:0007669"/>
    <property type="project" value="TreeGrafter"/>
</dbReference>
<dbReference type="GO" id="GO:0000030">
    <property type="term" value="F:mannosyltransferase activity"/>
    <property type="evidence" value="ECO:0007669"/>
    <property type="project" value="TreeGrafter"/>
</dbReference>
<feature type="repeat" description="TPR" evidence="1">
    <location>
        <begin position="257"/>
        <end position="290"/>
    </location>
</feature>
<proteinExistence type="predicted"/>
<dbReference type="Proteomes" id="UP000094172">
    <property type="component" value="Unassembled WGS sequence"/>
</dbReference>
<dbReference type="PROSITE" id="PS50005">
    <property type="entry name" value="TPR"/>
    <property type="match status" value="2"/>
</dbReference>
<dbReference type="Gene3D" id="1.25.40.10">
    <property type="entry name" value="Tetratricopeptide repeat domain"/>
    <property type="match status" value="1"/>
</dbReference>
<keyword evidence="4" id="KW-1185">Reference proteome</keyword>
<evidence type="ECO:0000313" key="4">
    <source>
        <dbReference type="Proteomes" id="UP000094172"/>
    </source>
</evidence>
<dbReference type="SMART" id="SM00028">
    <property type="entry name" value="TPR"/>
    <property type="match status" value="3"/>
</dbReference>
<dbReference type="Gene3D" id="3.40.630.30">
    <property type="match status" value="1"/>
</dbReference>
<feature type="repeat" description="TPR" evidence="1">
    <location>
        <begin position="291"/>
        <end position="324"/>
    </location>
</feature>
<gene>
    <name evidence="3" type="ORF">AUC70_13025</name>
</gene>
<accession>A0A1E3VUH8</accession>
<dbReference type="SUPFAM" id="SSF48452">
    <property type="entry name" value="TPR-like"/>
    <property type="match status" value="1"/>
</dbReference>
<protein>
    <recommendedName>
        <fullName evidence="2">BioF2-like acetyltransferase domain-containing protein</fullName>
    </recommendedName>
</protein>
<dbReference type="InterPro" id="IPR052384">
    <property type="entry name" value="TMTC_O-mannosyltransferase"/>
</dbReference>
<dbReference type="PANTHER" id="PTHR44216:SF3">
    <property type="entry name" value="PROTEIN O-MANNOSYL-TRANSFERASE TMTC2"/>
    <property type="match status" value="1"/>
</dbReference>
<dbReference type="RefSeq" id="WP_069443182.1">
    <property type="nucleotide sequence ID" value="NZ_LPWE01000002.1"/>
</dbReference>
<dbReference type="PANTHER" id="PTHR44216">
    <property type="entry name" value="PROTEIN O-MANNOSYL-TRANSFERASE TMTC2"/>
    <property type="match status" value="1"/>
</dbReference>